<name>A0ABN7XD69_GIGMA</name>
<organism evidence="3 4">
    <name type="scientific">Gigaspora margarita</name>
    <dbReference type="NCBI Taxonomy" id="4874"/>
    <lineage>
        <taxon>Eukaryota</taxon>
        <taxon>Fungi</taxon>
        <taxon>Fungi incertae sedis</taxon>
        <taxon>Mucoromycota</taxon>
        <taxon>Glomeromycotina</taxon>
        <taxon>Glomeromycetes</taxon>
        <taxon>Diversisporales</taxon>
        <taxon>Gigasporaceae</taxon>
        <taxon>Gigaspora</taxon>
    </lineage>
</organism>
<feature type="domain" description="HTH CENPB-type" evidence="2">
    <location>
        <begin position="46"/>
        <end position="88"/>
    </location>
</feature>
<dbReference type="InterPro" id="IPR009057">
    <property type="entry name" value="Homeodomain-like_sf"/>
</dbReference>
<gene>
    <name evidence="3" type="ORF">GMARGA_LOCUS42039</name>
</gene>
<feature type="non-terminal residue" evidence="3">
    <location>
        <position position="94"/>
    </location>
</feature>
<evidence type="ECO:0000256" key="1">
    <source>
        <dbReference type="ARBA" id="ARBA00023125"/>
    </source>
</evidence>
<evidence type="ECO:0000313" key="4">
    <source>
        <dbReference type="Proteomes" id="UP000789901"/>
    </source>
</evidence>
<reference evidence="3 4" key="1">
    <citation type="submission" date="2021-06" db="EMBL/GenBank/DDBJ databases">
        <authorList>
            <person name="Kallberg Y."/>
            <person name="Tangrot J."/>
            <person name="Rosling A."/>
        </authorList>
    </citation>
    <scope>NUCLEOTIDE SEQUENCE [LARGE SCALE GENOMIC DNA]</scope>
    <source>
        <strain evidence="3 4">120-4 pot B 10/14</strain>
    </source>
</reference>
<keyword evidence="4" id="KW-1185">Reference proteome</keyword>
<dbReference type="EMBL" id="CAJVQB010121449">
    <property type="protein sequence ID" value="CAG8853218.1"/>
    <property type="molecule type" value="Genomic_DNA"/>
</dbReference>
<protein>
    <submittedName>
        <fullName evidence="3">2308_t:CDS:1</fullName>
    </submittedName>
</protein>
<comment type="caution">
    <text evidence="3">The sequence shown here is derived from an EMBL/GenBank/DDBJ whole genome shotgun (WGS) entry which is preliminary data.</text>
</comment>
<evidence type="ECO:0000259" key="2">
    <source>
        <dbReference type="Pfam" id="PF03221"/>
    </source>
</evidence>
<dbReference type="Gene3D" id="1.10.10.60">
    <property type="entry name" value="Homeodomain-like"/>
    <property type="match status" value="1"/>
</dbReference>
<dbReference type="SUPFAM" id="SSF46689">
    <property type="entry name" value="Homeodomain-like"/>
    <property type="match status" value="1"/>
</dbReference>
<proteinExistence type="predicted"/>
<dbReference type="Pfam" id="PF03221">
    <property type="entry name" value="HTH_Tnp_Tc5"/>
    <property type="match status" value="1"/>
</dbReference>
<dbReference type="Proteomes" id="UP000789901">
    <property type="component" value="Unassembled WGS sequence"/>
</dbReference>
<sequence>EFIKRYESLKLDHSTVLKVLKNHEQYKNIKDESVAENQFCHRSVKFPRLELAMRTWVQQIVATNMPLSDHLLKEKRIEFACVLDIKEENLSFLS</sequence>
<dbReference type="InterPro" id="IPR006600">
    <property type="entry name" value="HTH_CenpB_DNA-bd_dom"/>
</dbReference>
<feature type="non-terminal residue" evidence="3">
    <location>
        <position position="1"/>
    </location>
</feature>
<accession>A0ABN7XD69</accession>
<keyword evidence="1" id="KW-0238">DNA-binding</keyword>
<evidence type="ECO:0000313" key="3">
    <source>
        <dbReference type="EMBL" id="CAG8853218.1"/>
    </source>
</evidence>